<dbReference type="Proteomes" id="UP001180020">
    <property type="component" value="Unassembled WGS sequence"/>
</dbReference>
<dbReference type="PANTHER" id="PTHR35114:SF1">
    <property type="entry name" value="CYTOCHROME OXIDASE COMPLEX ASSEMBLY PROTEIN"/>
    <property type="match status" value="1"/>
</dbReference>
<protein>
    <submittedName>
        <fullName evidence="1">Uncharacterized protein</fullName>
    </submittedName>
</protein>
<name>A0AAV9C7R8_ACOCL</name>
<dbReference type="AlphaFoldDB" id="A0AAV9C7R8"/>
<dbReference type="InterPro" id="IPR014807">
    <property type="entry name" value="Coa1"/>
</dbReference>
<organism evidence="1 2">
    <name type="scientific">Acorus calamus</name>
    <name type="common">Sweet flag</name>
    <dbReference type="NCBI Taxonomy" id="4465"/>
    <lineage>
        <taxon>Eukaryota</taxon>
        <taxon>Viridiplantae</taxon>
        <taxon>Streptophyta</taxon>
        <taxon>Embryophyta</taxon>
        <taxon>Tracheophyta</taxon>
        <taxon>Spermatophyta</taxon>
        <taxon>Magnoliopsida</taxon>
        <taxon>Liliopsida</taxon>
        <taxon>Acoraceae</taxon>
        <taxon>Acorus</taxon>
    </lineage>
</organism>
<comment type="caution">
    <text evidence="1">The sequence shown here is derived from an EMBL/GenBank/DDBJ whole genome shotgun (WGS) entry which is preliminary data.</text>
</comment>
<dbReference type="EMBL" id="JAUJYO010000021">
    <property type="protein sequence ID" value="KAK1284287.1"/>
    <property type="molecule type" value="Genomic_DNA"/>
</dbReference>
<dbReference type="PANTHER" id="PTHR35114">
    <property type="entry name" value="CYTOCHROME OXIDASE COMPLEX ASSEMBLY PROTEIN"/>
    <property type="match status" value="1"/>
</dbReference>
<evidence type="ECO:0000313" key="2">
    <source>
        <dbReference type="Proteomes" id="UP001180020"/>
    </source>
</evidence>
<keyword evidence="2" id="KW-1185">Reference proteome</keyword>
<accession>A0AAV9C7R8</accession>
<proteinExistence type="predicted"/>
<evidence type="ECO:0000313" key="1">
    <source>
        <dbReference type="EMBL" id="KAK1284287.1"/>
    </source>
</evidence>
<gene>
    <name evidence="1" type="ORF">QJS10_CPB21g00232</name>
</gene>
<dbReference type="Pfam" id="PF08695">
    <property type="entry name" value="Coa1"/>
    <property type="match status" value="1"/>
</dbReference>
<sequence>MLGRRLASLTPYPHKPFSPRFSTASAAAEAGKVKSLGRTAVSAVLLSLTGGLALSALDDLGIYYGCTSKAMEKANKNQEIINALGEPISRGPWYDASLAVAHKRRTLSCTFPVSGPQGSGKIKLKAVRPEGSTWFSLSRYLDWDILMLEALVTVPEKDVEHRTFRVSLMENYSPAAIPNCTGCVPGDSGELKK</sequence>
<reference evidence="1" key="2">
    <citation type="submission" date="2023-06" db="EMBL/GenBank/DDBJ databases">
        <authorList>
            <person name="Ma L."/>
            <person name="Liu K.-W."/>
            <person name="Li Z."/>
            <person name="Hsiao Y.-Y."/>
            <person name="Qi Y."/>
            <person name="Fu T."/>
            <person name="Tang G."/>
            <person name="Zhang D."/>
            <person name="Sun W.-H."/>
            <person name="Liu D.-K."/>
            <person name="Li Y."/>
            <person name="Chen G.-Z."/>
            <person name="Liu X.-D."/>
            <person name="Liao X.-Y."/>
            <person name="Jiang Y.-T."/>
            <person name="Yu X."/>
            <person name="Hao Y."/>
            <person name="Huang J."/>
            <person name="Zhao X.-W."/>
            <person name="Ke S."/>
            <person name="Chen Y.-Y."/>
            <person name="Wu W.-L."/>
            <person name="Hsu J.-L."/>
            <person name="Lin Y.-F."/>
            <person name="Huang M.-D."/>
            <person name="Li C.-Y."/>
            <person name="Huang L."/>
            <person name="Wang Z.-W."/>
            <person name="Zhao X."/>
            <person name="Zhong W.-Y."/>
            <person name="Peng D.-H."/>
            <person name="Ahmad S."/>
            <person name="Lan S."/>
            <person name="Zhang J.-S."/>
            <person name="Tsai W.-C."/>
            <person name="Van De Peer Y."/>
            <person name="Liu Z.-J."/>
        </authorList>
    </citation>
    <scope>NUCLEOTIDE SEQUENCE</scope>
    <source>
        <strain evidence="1">CP</strain>
        <tissue evidence="1">Leaves</tissue>
    </source>
</reference>
<reference evidence="1" key="1">
    <citation type="journal article" date="2023" name="Nat. Commun.">
        <title>Diploid and tetraploid genomes of Acorus and the evolution of monocots.</title>
        <authorList>
            <person name="Ma L."/>
            <person name="Liu K.W."/>
            <person name="Li Z."/>
            <person name="Hsiao Y.Y."/>
            <person name="Qi Y."/>
            <person name="Fu T."/>
            <person name="Tang G.D."/>
            <person name="Zhang D."/>
            <person name="Sun W.H."/>
            <person name="Liu D.K."/>
            <person name="Li Y."/>
            <person name="Chen G.Z."/>
            <person name="Liu X.D."/>
            <person name="Liao X.Y."/>
            <person name="Jiang Y.T."/>
            <person name="Yu X."/>
            <person name="Hao Y."/>
            <person name="Huang J."/>
            <person name="Zhao X.W."/>
            <person name="Ke S."/>
            <person name="Chen Y.Y."/>
            <person name="Wu W.L."/>
            <person name="Hsu J.L."/>
            <person name="Lin Y.F."/>
            <person name="Huang M.D."/>
            <person name="Li C.Y."/>
            <person name="Huang L."/>
            <person name="Wang Z.W."/>
            <person name="Zhao X."/>
            <person name="Zhong W.Y."/>
            <person name="Peng D.H."/>
            <person name="Ahmad S."/>
            <person name="Lan S."/>
            <person name="Zhang J.S."/>
            <person name="Tsai W.C."/>
            <person name="Van de Peer Y."/>
            <person name="Liu Z.J."/>
        </authorList>
    </citation>
    <scope>NUCLEOTIDE SEQUENCE</scope>
    <source>
        <strain evidence="1">CP</strain>
    </source>
</reference>